<name>A0A0S4ILD8_BODSA</name>
<feature type="compositionally biased region" description="Polar residues" evidence="1">
    <location>
        <begin position="119"/>
        <end position="134"/>
    </location>
</feature>
<evidence type="ECO:0000313" key="2">
    <source>
        <dbReference type="EMBL" id="CUE68551.1"/>
    </source>
</evidence>
<dbReference type="VEuPathDB" id="TriTrypDB:BSAL_03305"/>
<accession>A0A0S4ILD8</accession>
<feature type="compositionally biased region" description="Basic and acidic residues" evidence="1">
    <location>
        <begin position="267"/>
        <end position="282"/>
    </location>
</feature>
<feature type="compositionally biased region" description="Polar residues" evidence="1">
    <location>
        <begin position="209"/>
        <end position="221"/>
    </location>
</feature>
<evidence type="ECO:0000313" key="3">
    <source>
        <dbReference type="Proteomes" id="UP000051952"/>
    </source>
</evidence>
<dbReference type="AlphaFoldDB" id="A0A0S4ILD8"/>
<organism evidence="2 3">
    <name type="scientific">Bodo saltans</name>
    <name type="common">Flagellated protozoan</name>
    <dbReference type="NCBI Taxonomy" id="75058"/>
    <lineage>
        <taxon>Eukaryota</taxon>
        <taxon>Discoba</taxon>
        <taxon>Euglenozoa</taxon>
        <taxon>Kinetoplastea</taxon>
        <taxon>Metakinetoplastina</taxon>
        <taxon>Eubodonida</taxon>
        <taxon>Bodonidae</taxon>
        <taxon>Bodo</taxon>
    </lineage>
</organism>
<reference evidence="3" key="1">
    <citation type="submission" date="2015-09" db="EMBL/GenBank/DDBJ databases">
        <authorList>
            <consortium name="Pathogen Informatics"/>
        </authorList>
    </citation>
    <scope>NUCLEOTIDE SEQUENCE [LARGE SCALE GENOMIC DNA]</scope>
    <source>
        <strain evidence="3">Lake Konstanz</strain>
    </source>
</reference>
<dbReference type="EMBL" id="CYKH01000070">
    <property type="protein sequence ID" value="CUE68551.1"/>
    <property type="molecule type" value="Genomic_DNA"/>
</dbReference>
<sequence>MTVSQCGHFIDSTTTLRAVEQPIMPVNRPEDKGERLSRLQRLQQRHREIGKILRDAISDDVDDGFDASTHTIGEHHLAAPSSSSGKQPDHHHHASEPIEDIVTGDEFNDQLATGAAPTSVASARSESYNGSSRPPSAGPMPMIGGSFRSAVHDDGARPATVDMSPVKQNARRSSISAAAASITSNPLVASHPEEQFLERQLGRTLVPTRHSNNSNTATSTRQKYDVPVEGGAHPAATAASSQHGGGRTPQQLAADETTPLSTPRQNRRVEEEEGHHQHDDAHQLPSSFFF</sequence>
<dbReference type="Proteomes" id="UP000051952">
    <property type="component" value="Unassembled WGS sequence"/>
</dbReference>
<evidence type="ECO:0000256" key="1">
    <source>
        <dbReference type="SAM" id="MobiDB-lite"/>
    </source>
</evidence>
<protein>
    <submittedName>
        <fullName evidence="2">Uncharacterized protein</fullName>
    </submittedName>
</protein>
<gene>
    <name evidence="2" type="ORF">BSAL_03305</name>
</gene>
<proteinExistence type="predicted"/>
<keyword evidence="3" id="KW-1185">Reference proteome</keyword>
<feature type="region of interest" description="Disordered" evidence="1">
    <location>
        <begin position="113"/>
        <end position="172"/>
    </location>
</feature>
<feature type="region of interest" description="Disordered" evidence="1">
    <location>
        <begin position="202"/>
        <end position="290"/>
    </location>
</feature>